<comment type="similarity">
    <text evidence="1">Belongs to the ner transcriptional regulatory family.</text>
</comment>
<dbReference type="Gene3D" id="1.10.260.40">
    <property type="entry name" value="lambda repressor-like DNA-binding domains"/>
    <property type="match status" value="1"/>
</dbReference>
<dbReference type="RefSeq" id="WP_013681700.1">
    <property type="nucleotide sequence ID" value="NC_015318.1"/>
</dbReference>
<dbReference type="InterPro" id="IPR001387">
    <property type="entry name" value="Cro/C1-type_HTH"/>
</dbReference>
<proteinExistence type="inferred from homology"/>
<keyword evidence="7" id="KW-1185">Reference proteome</keyword>
<sequence>MDEEMDIKIKATNRKSLIKALLTAKGIKITDIAKELGVAVTTVSLVISGRDTSKRIQTTIAKKLGVDVNELWPKVSVSKSKVSKSRRR</sequence>
<dbReference type="PROSITE" id="PS50943">
    <property type="entry name" value="HTH_CROC1"/>
    <property type="match status" value="1"/>
</dbReference>
<dbReference type="InterPro" id="IPR038722">
    <property type="entry name" value="Ner_HTH_dom"/>
</dbReference>
<dbReference type="KEGG" id="hmr:Hipma_0689"/>
<keyword evidence="4" id="KW-0804">Transcription</keyword>
<dbReference type="GO" id="GO:0003677">
    <property type="term" value="F:DNA binding"/>
    <property type="evidence" value="ECO:0007669"/>
    <property type="project" value="UniProtKB-KW"/>
</dbReference>
<reference evidence="6 7" key="1">
    <citation type="journal article" date="2011" name="Stand. Genomic Sci.">
        <title>Complete genome sequence of the thermophilic sulfur-reducer Hippea maritima type strain (MH(2)).</title>
        <authorList>
            <person name="Huntemann M."/>
            <person name="Lu M."/>
            <person name="Nolan M."/>
            <person name="Lapidus A."/>
            <person name="Lucas S."/>
            <person name="Hammon N."/>
            <person name="Deshpande S."/>
            <person name="Cheng J.F."/>
            <person name="Tapia R."/>
            <person name="Han C."/>
            <person name="Goodwin L."/>
            <person name="Pitluck S."/>
            <person name="Liolios K."/>
            <person name="Pagani I."/>
            <person name="Ivanova N."/>
            <person name="Ovchinikova G."/>
            <person name="Pati A."/>
            <person name="Chen A."/>
            <person name="Palaniappan K."/>
            <person name="Land M."/>
            <person name="Hauser L."/>
            <person name="Jeffries C.D."/>
            <person name="Detter J.C."/>
            <person name="Brambilla E.M."/>
            <person name="Rohde M."/>
            <person name="Spring S."/>
            <person name="Goker M."/>
            <person name="Woyke T."/>
            <person name="Bristow J."/>
            <person name="Eisen J.A."/>
            <person name="Markowitz V."/>
            <person name="Hugenholtz P."/>
            <person name="Kyrpides N.C."/>
            <person name="Klenk H.P."/>
            <person name="Mavromatis K."/>
        </authorList>
    </citation>
    <scope>NUCLEOTIDE SEQUENCE [LARGE SCALE GENOMIC DNA]</scope>
    <source>
        <strain evidence="7">ATCC 700847 / DSM 10411 / MH2</strain>
    </source>
</reference>
<evidence type="ECO:0000256" key="4">
    <source>
        <dbReference type="ARBA" id="ARBA00023163"/>
    </source>
</evidence>
<dbReference type="InParanoid" id="F2LV75"/>
<protein>
    <submittedName>
        <fullName evidence="6">Helix-turn-helix domain protein</fullName>
    </submittedName>
</protein>
<evidence type="ECO:0000256" key="1">
    <source>
        <dbReference type="ARBA" id="ARBA00006157"/>
    </source>
</evidence>
<organism evidence="6 7">
    <name type="scientific">Hippea maritima (strain ATCC 700847 / DSM 10411 / MH2)</name>
    <dbReference type="NCBI Taxonomy" id="760142"/>
    <lineage>
        <taxon>Bacteria</taxon>
        <taxon>Pseudomonadati</taxon>
        <taxon>Campylobacterota</taxon>
        <taxon>Desulfurellia</taxon>
        <taxon>Desulfurellales</taxon>
        <taxon>Hippeaceae</taxon>
        <taxon>Hippea</taxon>
    </lineage>
</organism>
<evidence type="ECO:0000256" key="2">
    <source>
        <dbReference type="ARBA" id="ARBA00023015"/>
    </source>
</evidence>
<keyword evidence="3" id="KW-0238">DNA-binding</keyword>
<dbReference type="STRING" id="760142.Hipma_0689"/>
<evidence type="ECO:0000313" key="7">
    <source>
        <dbReference type="Proteomes" id="UP000008139"/>
    </source>
</evidence>
<dbReference type="Pfam" id="PF13693">
    <property type="entry name" value="HTH_35"/>
    <property type="match status" value="1"/>
</dbReference>
<gene>
    <name evidence="6" type="ordered locus">Hipma_0689</name>
</gene>
<feature type="domain" description="HTH cro/C1-type" evidence="5">
    <location>
        <begin position="18"/>
        <end position="71"/>
    </location>
</feature>
<name>F2LV75_HIPMA</name>
<evidence type="ECO:0000256" key="3">
    <source>
        <dbReference type="ARBA" id="ARBA00023125"/>
    </source>
</evidence>
<evidence type="ECO:0000259" key="5">
    <source>
        <dbReference type="PROSITE" id="PS50943"/>
    </source>
</evidence>
<accession>F2LV75</accession>
<dbReference type="HOGENOM" id="CLU_2464820_0_0_7"/>
<dbReference type="AlphaFoldDB" id="F2LV75"/>
<reference evidence="7" key="2">
    <citation type="submission" date="2011-03" db="EMBL/GenBank/DDBJ databases">
        <title>The complete genome of Hippea maritima DSM 10411.</title>
        <authorList>
            <consortium name="US DOE Joint Genome Institute (JGI-PGF)"/>
            <person name="Lucas S."/>
            <person name="Copeland A."/>
            <person name="Lapidus A."/>
            <person name="Bruce D."/>
            <person name="Goodwin L."/>
            <person name="Pitluck S."/>
            <person name="Peters L."/>
            <person name="Kyrpides N."/>
            <person name="Mavromatis K."/>
            <person name="Pagani I."/>
            <person name="Ivanova N."/>
            <person name="Mikhailova N."/>
            <person name="Lu M."/>
            <person name="Detter J.C."/>
            <person name="Tapia R."/>
            <person name="Han C."/>
            <person name="Land M."/>
            <person name="Hauser L."/>
            <person name="Markowitz V."/>
            <person name="Cheng J.-F."/>
            <person name="Hugenholtz P."/>
            <person name="Woyke T."/>
            <person name="Wu D."/>
            <person name="Spring S."/>
            <person name="Schroeder M."/>
            <person name="Brambilla E."/>
            <person name="Klenk H.-P."/>
            <person name="Eisen J.A."/>
        </authorList>
    </citation>
    <scope>NUCLEOTIDE SEQUENCE [LARGE SCALE GENOMIC DNA]</scope>
    <source>
        <strain evidence="7">ATCC 700847 / DSM 10411 / MH2</strain>
    </source>
</reference>
<evidence type="ECO:0000313" key="6">
    <source>
        <dbReference type="EMBL" id="AEA33659.1"/>
    </source>
</evidence>
<dbReference type="SUPFAM" id="SSF47413">
    <property type="entry name" value="lambda repressor-like DNA-binding domains"/>
    <property type="match status" value="1"/>
</dbReference>
<dbReference type="InterPro" id="IPR010982">
    <property type="entry name" value="Lambda_DNA-bd_dom_sf"/>
</dbReference>
<dbReference type="SMART" id="SM00530">
    <property type="entry name" value="HTH_XRE"/>
    <property type="match status" value="1"/>
</dbReference>
<dbReference type="EMBL" id="CP002606">
    <property type="protein sequence ID" value="AEA33659.1"/>
    <property type="molecule type" value="Genomic_DNA"/>
</dbReference>
<dbReference type="Proteomes" id="UP000008139">
    <property type="component" value="Chromosome"/>
</dbReference>
<keyword evidence="2" id="KW-0805">Transcription regulation</keyword>